<dbReference type="InterPro" id="IPR016024">
    <property type="entry name" value="ARM-type_fold"/>
</dbReference>
<organism evidence="2 3">
    <name type="scientific">Scleroderma citrinum Foug A</name>
    <dbReference type="NCBI Taxonomy" id="1036808"/>
    <lineage>
        <taxon>Eukaryota</taxon>
        <taxon>Fungi</taxon>
        <taxon>Dikarya</taxon>
        <taxon>Basidiomycota</taxon>
        <taxon>Agaricomycotina</taxon>
        <taxon>Agaricomycetes</taxon>
        <taxon>Agaricomycetidae</taxon>
        <taxon>Boletales</taxon>
        <taxon>Sclerodermatineae</taxon>
        <taxon>Sclerodermataceae</taxon>
        <taxon>Scleroderma</taxon>
    </lineage>
</organism>
<evidence type="ECO:0000256" key="1">
    <source>
        <dbReference type="SAM" id="MobiDB-lite"/>
    </source>
</evidence>
<feature type="compositionally biased region" description="Polar residues" evidence="1">
    <location>
        <begin position="1267"/>
        <end position="1278"/>
    </location>
</feature>
<proteinExistence type="predicted"/>
<reference evidence="3" key="2">
    <citation type="submission" date="2015-01" db="EMBL/GenBank/DDBJ databases">
        <title>Evolutionary Origins and Diversification of the Mycorrhizal Mutualists.</title>
        <authorList>
            <consortium name="DOE Joint Genome Institute"/>
            <consortium name="Mycorrhizal Genomics Consortium"/>
            <person name="Kohler A."/>
            <person name="Kuo A."/>
            <person name="Nagy L.G."/>
            <person name="Floudas D."/>
            <person name="Copeland A."/>
            <person name="Barry K.W."/>
            <person name="Cichocki N."/>
            <person name="Veneault-Fourrey C."/>
            <person name="LaButti K."/>
            <person name="Lindquist E.A."/>
            <person name="Lipzen A."/>
            <person name="Lundell T."/>
            <person name="Morin E."/>
            <person name="Murat C."/>
            <person name="Riley R."/>
            <person name="Ohm R."/>
            <person name="Sun H."/>
            <person name="Tunlid A."/>
            <person name="Henrissat B."/>
            <person name="Grigoriev I.V."/>
            <person name="Hibbett D.S."/>
            <person name="Martin F."/>
        </authorList>
    </citation>
    <scope>NUCLEOTIDE SEQUENCE [LARGE SCALE GENOMIC DNA]</scope>
    <source>
        <strain evidence="3">Foug A</strain>
    </source>
</reference>
<evidence type="ECO:0008006" key="4">
    <source>
        <dbReference type="Google" id="ProtNLM"/>
    </source>
</evidence>
<feature type="compositionally biased region" description="Basic and acidic residues" evidence="1">
    <location>
        <begin position="1240"/>
        <end position="1249"/>
    </location>
</feature>
<accession>A0A0C3D7S1</accession>
<dbReference type="STRING" id="1036808.A0A0C3D7S1"/>
<evidence type="ECO:0000313" key="3">
    <source>
        <dbReference type="Proteomes" id="UP000053989"/>
    </source>
</evidence>
<gene>
    <name evidence="2" type="ORF">SCLCIDRAFT_29320</name>
</gene>
<protein>
    <recommendedName>
        <fullName evidence="4">Telomere-associated protein Rif1 N-terminal domain-containing protein</fullName>
    </recommendedName>
</protein>
<name>A0A0C3D7S1_9AGAM</name>
<reference evidence="2 3" key="1">
    <citation type="submission" date="2014-04" db="EMBL/GenBank/DDBJ databases">
        <authorList>
            <consortium name="DOE Joint Genome Institute"/>
            <person name="Kuo A."/>
            <person name="Kohler A."/>
            <person name="Nagy L.G."/>
            <person name="Floudas D."/>
            <person name="Copeland A."/>
            <person name="Barry K.W."/>
            <person name="Cichocki N."/>
            <person name="Veneault-Fourrey C."/>
            <person name="LaButti K."/>
            <person name="Lindquist E.A."/>
            <person name="Lipzen A."/>
            <person name="Lundell T."/>
            <person name="Morin E."/>
            <person name="Murat C."/>
            <person name="Sun H."/>
            <person name="Tunlid A."/>
            <person name="Henrissat B."/>
            <person name="Grigoriev I.V."/>
            <person name="Hibbett D.S."/>
            <person name="Martin F."/>
            <person name="Nordberg H.P."/>
            <person name="Cantor M.N."/>
            <person name="Hua S.X."/>
        </authorList>
    </citation>
    <scope>NUCLEOTIDE SEQUENCE [LARGE SCALE GENOMIC DNA]</scope>
    <source>
        <strain evidence="2 3">Foug A</strain>
    </source>
</reference>
<sequence>MNRTSSLHTGFLDADERPFPNPFYDTSYLSSSVETIKDSVEDSSSVTFHDLLDAYNAFSDRLQSQNEFLVLQDHDARFPAFECITLYKPAFLQALRRDIGLAHTDSSIDVRAAPRYEDFPGTISVDSRSDLIQRARDSFLCHSALCALASIFKYPALFSLFTYAELSELFSDVLNISLARSPPVFNSPEIYTLSLSILRSQCLPLTVISPRRAVLVKVLENCLQAPEQPVTIVAGLEAVIHLLNRYTEDLFGTTAELLPSVLNHLLFESANIRFLASVILIKLAMLLIRKPEGISREDRETASTYIFDFLHGQAILPEKRDDGKTFIQAVQIVSKVDVQACSRNNPILMVSVLASLIVLCGPSIFSERYTLEYVLDTLENLLVHKDPVVRALHPCVWRCLVWVYARMLADPDDLYSSAVDLALCAVKQELDRGMGIAVTSVLLCGRDQSISTTPPNENIRLKHALSIIQCMVQSECTQMKKDGVALLRAITTTNSSASDRGSSKGLDDLLPVILFDGTAMSAQWSELPTIIRGIPRFTVDDISPFTEKQVGIYFEGLFDGWRQCIPRSPAEHLDTALVDIWRSLLYALAQNHTSVRGAFNYAATSLTGCLLSPLDNPDEQSNRECWEITDQYRLIAIQRLWSATKDVAATSRFPEVAHLILSAILNHGFKLPNSEVRCIWNTLCTDLVAFASASFHGGMPTPPESPTMVMKHRELWTSVAESLSHGACDLHWKLAVNFLCVPVRTWVLSESELGIWGSLLRRAKASSKDLNNVVEGIADRLMEQDTGKWQSDIQLFTVILSTFKESGQLPPNSVLHAIDSVLTRAYGQDSTMTGALNRVLCLLVALRDHIIASVPEDVMKILVVLRASLSLWIEDEMEVMTVDAFNSVAISLYCDTLAVLEKLPLSEGALDNIEWFLASGFSRVPVPAIAPFAFERFWRATYYGQTQFYDTLPPRIKVCLTCFVDAFGGDLAHGLAVSADSQSQSQILLGPVTMVDKGARLHDSMFQSCVSDISHDHDAICGPSLLNQSSFSHHAGELHDAQFVGDATVEEDVPSVVDTTFILPSSDASQDDDDCDQLLSTSILHYIPDALPSSGLDRKRARTPEGTIVLIRDSCNLLTSVDYNHRICSRIPPKIPTDLRKAVSEPVSRRNTPLTTVRPYSIPVPNKRIVFDCVEVPTLRSILEREKTLRSQSAPRPEVRLSPTYRAPPAVRAGSTARVPSSPLPPSVSSEAEDDEDDWHDPRGLERTSSEIVVDESLAPAYPSSPPRSQGPSVQGKANSISAHLLALTCTDSGVRDRTPLQIRAQTEVPLSGPSRVPLRRSKTASARLDALHDAYTAVTDGASQLSVTDSVKATTPVHEIGAALNEQINKRFGKPTK</sequence>
<dbReference type="HOGENOM" id="CLU_001598_1_0_1"/>
<keyword evidence="3" id="KW-1185">Reference proteome</keyword>
<feature type="region of interest" description="Disordered" evidence="1">
    <location>
        <begin position="1187"/>
        <end position="1278"/>
    </location>
</feature>
<dbReference type="OrthoDB" id="3259617at2759"/>
<dbReference type="EMBL" id="KN822110">
    <property type="protein sequence ID" value="KIM56800.1"/>
    <property type="molecule type" value="Genomic_DNA"/>
</dbReference>
<dbReference type="Proteomes" id="UP000053989">
    <property type="component" value="Unassembled WGS sequence"/>
</dbReference>
<evidence type="ECO:0000313" key="2">
    <source>
        <dbReference type="EMBL" id="KIM56800.1"/>
    </source>
</evidence>
<dbReference type="InParanoid" id="A0A0C3D7S1"/>
<dbReference type="SUPFAM" id="SSF48371">
    <property type="entry name" value="ARM repeat"/>
    <property type="match status" value="1"/>
</dbReference>